<dbReference type="GO" id="GO:0016757">
    <property type="term" value="F:glycosyltransferase activity"/>
    <property type="evidence" value="ECO:0007669"/>
    <property type="project" value="UniProtKB-KW"/>
</dbReference>
<dbReference type="EMBL" id="PGFE01000003">
    <property type="protein sequence ID" value="PJJ70154.1"/>
    <property type="molecule type" value="Genomic_DNA"/>
</dbReference>
<dbReference type="Gene3D" id="3.40.50.2000">
    <property type="entry name" value="Glycogen Phosphorylase B"/>
    <property type="match status" value="2"/>
</dbReference>
<name>A0A2M9CDZ3_9CELL</name>
<keyword evidence="1" id="KW-0328">Glycosyltransferase</keyword>
<dbReference type="Pfam" id="PF13692">
    <property type="entry name" value="Glyco_trans_1_4"/>
    <property type="match status" value="1"/>
</dbReference>
<dbReference type="PANTHER" id="PTHR12526:SF510">
    <property type="entry name" value="D-INOSITOL 3-PHOSPHATE GLYCOSYLTRANSFERASE"/>
    <property type="match status" value="1"/>
</dbReference>
<proteinExistence type="predicted"/>
<evidence type="ECO:0000313" key="5">
    <source>
        <dbReference type="Proteomes" id="UP000231693"/>
    </source>
</evidence>
<evidence type="ECO:0000313" key="4">
    <source>
        <dbReference type="EMBL" id="PJJ70154.1"/>
    </source>
</evidence>
<feature type="domain" description="Glycosyltransferase subfamily 4-like N-terminal" evidence="3">
    <location>
        <begin position="186"/>
        <end position="367"/>
    </location>
</feature>
<sequence length="588" mass="60886">MRHARLASARLVLEFGLRTLAEDPFWLALQAARRAPLRTRLLLAGVLDHRPCPVALRALAAHLAGDDPRAATLAARAADRGPGVLRRTAAEVAAAAGRPATLLGPAAADDPATEAPRLRAQWSLGDVDAVRDARTLTRAGARVRARALEQVALLAPSPCPQPAPRPASVPGVVLHHLTASLPRTRNGYTVRSHAILRAQTAAGLDVAAVTRSAYPVTVGVPLAPARDTVDGIHYHRLLPRSLPADHRARAADAAEMLTDLAAGLGAEVVHSTTPWGTGTAARHAARTLGLRWVHEVRGLPEETWVASHPTAEARSAASRSARYHLVRDKETELAASADAVVTISGTLRDELVARGVDAARVVVVPNGVAEVAPDDVPTPRAARAALGLDPDRMLVGSVGSLVDYEGLETTLHAVAALRRSGLAVDALVVGDGVSRPALARLAARLGLDADAVLPGRVDARTARTALAALDVVALPRRDDEVTRRVTPLKPVEAMAAGRPVVLSDLPASVEVATGKGGARAGLLVPPGDVAAWAASLGAVLTDPTLAGSLVDAGLAVARTRTWAAAARTYQGVYGPGARTAARTGTVVP</sequence>
<keyword evidence="5" id="KW-1185">Reference proteome</keyword>
<reference evidence="4 5" key="1">
    <citation type="submission" date="2017-11" db="EMBL/GenBank/DDBJ databases">
        <title>Genomic Encyclopedia of Archaeal and Bacterial Type Strains, Phase II (KMG-II): From Individual Species to Whole Genera.</title>
        <authorList>
            <person name="Goeker M."/>
        </authorList>
    </citation>
    <scope>NUCLEOTIDE SEQUENCE [LARGE SCALE GENOMIC DNA]</scope>
    <source>
        <strain evidence="4 5">DSM 25478</strain>
    </source>
</reference>
<comment type="caution">
    <text evidence="4">The sequence shown here is derived from an EMBL/GenBank/DDBJ whole genome shotgun (WGS) entry which is preliminary data.</text>
</comment>
<organism evidence="4 5">
    <name type="scientific">Sediminihabitans luteus</name>
    <dbReference type="NCBI Taxonomy" id="1138585"/>
    <lineage>
        <taxon>Bacteria</taxon>
        <taxon>Bacillati</taxon>
        <taxon>Actinomycetota</taxon>
        <taxon>Actinomycetes</taxon>
        <taxon>Micrococcales</taxon>
        <taxon>Cellulomonadaceae</taxon>
        <taxon>Sediminihabitans</taxon>
    </lineage>
</organism>
<dbReference type="InterPro" id="IPR028098">
    <property type="entry name" value="Glyco_trans_4-like_N"/>
</dbReference>
<gene>
    <name evidence="4" type="ORF">CLV28_1983</name>
</gene>
<protein>
    <submittedName>
        <fullName evidence="4">Glycosyltransferase involved in cell wall biosynthesis</fullName>
    </submittedName>
</protein>
<evidence type="ECO:0000259" key="3">
    <source>
        <dbReference type="Pfam" id="PF13579"/>
    </source>
</evidence>
<keyword evidence="2 4" id="KW-0808">Transferase</keyword>
<dbReference type="Pfam" id="PF13579">
    <property type="entry name" value="Glyco_trans_4_4"/>
    <property type="match status" value="1"/>
</dbReference>
<evidence type="ECO:0000256" key="2">
    <source>
        <dbReference type="ARBA" id="ARBA00022679"/>
    </source>
</evidence>
<accession>A0A2M9CDZ3</accession>
<dbReference type="AlphaFoldDB" id="A0A2M9CDZ3"/>
<dbReference type="RefSeq" id="WP_100423171.1">
    <property type="nucleotide sequence ID" value="NZ_BOOX01000001.1"/>
</dbReference>
<dbReference type="SUPFAM" id="SSF53756">
    <property type="entry name" value="UDP-Glycosyltransferase/glycogen phosphorylase"/>
    <property type="match status" value="1"/>
</dbReference>
<dbReference type="Proteomes" id="UP000231693">
    <property type="component" value="Unassembled WGS sequence"/>
</dbReference>
<dbReference type="PANTHER" id="PTHR12526">
    <property type="entry name" value="GLYCOSYLTRANSFERASE"/>
    <property type="match status" value="1"/>
</dbReference>
<evidence type="ECO:0000256" key="1">
    <source>
        <dbReference type="ARBA" id="ARBA00022676"/>
    </source>
</evidence>